<evidence type="ECO:0000313" key="1">
    <source>
        <dbReference type="EMBL" id="QGZ16019.1"/>
    </source>
</evidence>
<evidence type="ECO:0000313" key="2">
    <source>
        <dbReference type="Proteomes" id="UP000433471"/>
    </source>
</evidence>
<keyword evidence="2" id="KW-1185">Reference proteome</keyword>
<organism evidence="1 2">
    <name type="scientific">Vibrio phage vB_VchM_Kuja</name>
    <dbReference type="NCBI Taxonomy" id="2686437"/>
    <lineage>
        <taxon>Viruses</taxon>
        <taxon>Duplodnaviria</taxon>
        <taxon>Heunggongvirae</taxon>
        <taxon>Uroviricota</taxon>
        <taxon>Caudoviricetes</taxon>
        <taxon>Pantevenvirales</taxon>
        <taxon>Ackermannviridae</taxon>
        <taxon>Kujavirus</taxon>
        <taxon>Kujavirus kuja</taxon>
    </lineage>
</organism>
<protein>
    <submittedName>
        <fullName evidence="1">Uncharacterized protein</fullName>
    </submittedName>
</protein>
<proteinExistence type="predicted"/>
<dbReference type="EMBL" id="MN718199">
    <property type="protein sequence ID" value="QGZ16019.1"/>
    <property type="molecule type" value="Genomic_DNA"/>
</dbReference>
<dbReference type="Proteomes" id="UP000433471">
    <property type="component" value="Segment"/>
</dbReference>
<reference evidence="1 2" key="1">
    <citation type="submission" date="2019-11" db="EMBL/GenBank/DDBJ databases">
        <title>Characterization of a novel member of the family Ackermannviridae.</title>
        <authorList>
            <person name="Maina A.N."/>
            <person name="Mwaura F.B."/>
            <person name="Jumba M."/>
        </authorList>
    </citation>
    <scope>NUCLEOTIDE SEQUENCE [LARGE SCALE GENOMIC DNA]</scope>
</reference>
<accession>A0A6B9J9A6</accession>
<gene>
    <name evidence="1" type="ORF">Kuja_0280</name>
</gene>
<name>A0A6B9J9A6_9CAUD</name>
<sequence length="142" mass="16321">MNIENRCTGRTMRTVLNTIVAASEAKAGQKVHLICYNLHYCSILRRQIRNVLSTYLPTLEGVDRPYSAHNTEERRFILPWGVELCLVAATSQAMHDVKAKKNITYKNFLDNTVTDVIEMDNTTHFTYNINLNNIGKNYEIQL</sequence>